<gene>
    <name evidence="1" type="ORF">EDM56_18720</name>
</gene>
<dbReference type="AlphaFoldDB" id="A0A3M8DCX0"/>
<keyword evidence="2" id="KW-1185">Reference proteome</keyword>
<reference evidence="1 2" key="1">
    <citation type="submission" date="2018-10" db="EMBL/GenBank/DDBJ databases">
        <title>Phylogenomics of Brevibacillus.</title>
        <authorList>
            <person name="Dunlap C."/>
        </authorList>
    </citation>
    <scope>NUCLEOTIDE SEQUENCE [LARGE SCALE GENOMIC DNA]</scope>
    <source>
        <strain evidence="1 2">JCM 15716</strain>
    </source>
</reference>
<evidence type="ECO:0000313" key="1">
    <source>
        <dbReference type="EMBL" id="RNB85439.1"/>
    </source>
</evidence>
<dbReference type="Proteomes" id="UP000271031">
    <property type="component" value="Unassembled WGS sequence"/>
</dbReference>
<dbReference type="RefSeq" id="WP_122919444.1">
    <property type="nucleotide sequence ID" value="NZ_RHHQ01000014.1"/>
</dbReference>
<comment type="caution">
    <text evidence="1">The sequence shown here is derived from an EMBL/GenBank/DDBJ whole genome shotgun (WGS) entry which is preliminary data.</text>
</comment>
<protein>
    <submittedName>
        <fullName evidence="1">Uncharacterized protein</fullName>
    </submittedName>
</protein>
<proteinExistence type="predicted"/>
<dbReference type="OrthoDB" id="1683552at2"/>
<name>A0A3M8DCX0_9BACL</name>
<evidence type="ECO:0000313" key="2">
    <source>
        <dbReference type="Proteomes" id="UP000271031"/>
    </source>
</evidence>
<dbReference type="EMBL" id="RHHQ01000014">
    <property type="protein sequence ID" value="RNB85439.1"/>
    <property type="molecule type" value="Genomic_DNA"/>
</dbReference>
<sequence length="84" mass="9539">MKTLCPICNGFTALASLCPNCSLQLQDTGRLADYYGDYSPYREIDDAKKDNGYPDLSLRQCMHVTWCSLCQMEQIVAVDEWASY</sequence>
<accession>A0A3M8DCX0</accession>
<organism evidence="1 2">
    <name type="scientific">Brevibacillus fluminis</name>
    <dbReference type="NCBI Taxonomy" id="511487"/>
    <lineage>
        <taxon>Bacteria</taxon>
        <taxon>Bacillati</taxon>
        <taxon>Bacillota</taxon>
        <taxon>Bacilli</taxon>
        <taxon>Bacillales</taxon>
        <taxon>Paenibacillaceae</taxon>
        <taxon>Brevibacillus</taxon>
    </lineage>
</organism>